<protein>
    <submittedName>
        <fullName evidence="3">NAD(P)/FAD-dependent oxidoreductase</fullName>
        <ecNumber evidence="3">1.-.-.-</ecNumber>
    </submittedName>
</protein>
<evidence type="ECO:0000256" key="1">
    <source>
        <dbReference type="SAM" id="MobiDB-lite"/>
    </source>
</evidence>
<evidence type="ECO:0000313" key="4">
    <source>
        <dbReference type="Proteomes" id="UP001597453"/>
    </source>
</evidence>
<comment type="caution">
    <text evidence="3">The sequence shown here is derived from an EMBL/GenBank/DDBJ whole genome shotgun (WGS) entry which is preliminary data.</text>
</comment>
<dbReference type="RefSeq" id="WP_066057042.1">
    <property type="nucleotide sequence ID" value="NZ_JBHUNF010000002.1"/>
</dbReference>
<dbReference type="Gene3D" id="3.50.50.60">
    <property type="entry name" value="FAD/NAD(P)-binding domain"/>
    <property type="match status" value="1"/>
</dbReference>
<evidence type="ECO:0000313" key="3">
    <source>
        <dbReference type="EMBL" id="MFD2674327.1"/>
    </source>
</evidence>
<accession>A0ABW5RGW7</accession>
<dbReference type="Proteomes" id="UP001597453">
    <property type="component" value="Unassembled WGS sequence"/>
</dbReference>
<dbReference type="EC" id="1.-.-.-" evidence="3"/>
<dbReference type="InterPro" id="IPR006076">
    <property type="entry name" value="FAD-dep_OxRdtase"/>
</dbReference>
<dbReference type="SUPFAM" id="SSF51905">
    <property type="entry name" value="FAD/NAD(P)-binding domain"/>
    <property type="match status" value="1"/>
</dbReference>
<proteinExistence type="predicted"/>
<dbReference type="PANTHER" id="PTHR13847:SF281">
    <property type="entry name" value="FAD DEPENDENT OXIDOREDUCTASE DOMAIN-CONTAINING PROTEIN"/>
    <property type="match status" value="1"/>
</dbReference>
<dbReference type="InterPro" id="IPR036188">
    <property type="entry name" value="FAD/NAD-bd_sf"/>
</dbReference>
<dbReference type="PANTHER" id="PTHR13847">
    <property type="entry name" value="SARCOSINE DEHYDROGENASE-RELATED"/>
    <property type="match status" value="1"/>
</dbReference>
<reference evidence="4" key="1">
    <citation type="journal article" date="2019" name="Int. J. Syst. Evol. Microbiol.">
        <title>The Global Catalogue of Microorganisms (GCM) 10K type strain sequencing project: providing services to taxonomists for standard genome sequencing and annotation.</title>
        <authorList>
            <consortium name="The Broad Institute Genomics Platform"/>
            <consortium name="The Broad Institute Genome Sequencing Center for Infectious Disease"/>
            <person name="Wu L."/>
            <person name="Ma J."/>
        </authorList>
    </citation>
    <scope>NUCLEOTIDE SEQUENCE [LARGE SCALE GENOMIC DNA]</scope>
    <source>
        <strain evidence="4">TISTR 1511</strain>
    </source>
</reference>
<feature type="domain" description="FAD dependent oxidoreductase" evidence="2">
    <location>
        <begin position="33"/>
        <end position="390"/>
    </location>
</feature>
<keyword evidence="3" id="KW-0560">Oxidoreductase</keyword>
<dbReference type="EMBL" id="JBHUNF010000002">
    <property type="protein sequence ID" value="MFD2674327.1"/>
    <property type="molecule type" value="Genomic_DNA"/>
</dbReference>
<organism evidence="3 4">
    <name type="scientific">Gulosibacter bifidus</name>
    <dbReference type="NCBI Taxonomy" id="272239"/>
    <lineage>
        <taxon>Bacteria</taxon>
        <taxon>Bacillati</taxon>
        <taxon>Actinomycetota</taxon>
        <taxon>Actinomycetes</taxon>
        <taxon>Micrococcales</taxon>
        <taxon>Microbacteriaceae</taxon>
        <taxon>Gulosibacter</taxon>
    </lineage>
</organism>
<sequence length="459" mass="50870">MSNATNRIHEAFWTDRAPTRAPQPRLNGKITADLVIIGGGYTGLWTAILAKRRDRQRRVVVLEGNTIGFAASGRNGGFVEPSIGHGMGNVASRWPEQASDIVRISRENFREMEQDIRDLGIDCDWDESGALCFARTESQVADLEAGVDECLKYGEAAEFIPPARIHEVTKSPEYLAAMFQPEVATVDPYKLVRGLADAAMELGVDIFEHTVVRKLNDDEHGVRAISDIGEVAAEQAVLATNVYPALRKRLSLVTVPVYDYALMTEPLSDDDFEAIGWTGNEGCSDAGNRFHYYRKTDDGRILWGGYDAIYRYGSQRGERFTQREATFAQLERNFRETYPQLAHIGFTHQWGGMIDSSTQFCVTAGTLAKGRIAYAIGFTGLGVAATRFGANVMLDLLEGVTTERTELDMIRRKPLPFPPEPVRAIGIGLTQWSMAREDATGKRNVWLKTMDALGLGFDS</sequence>
<evidence type="ECO:0000259" key="2">
    <source>
        <dbReference type="Pfam" id="PF01266"/>
    </source>
</evidence>
<gene>
    <name evidence="3" type="ORF">ACFSUQ_03300</name>
</gene>
<dbReference type="GO" id="GO:0016491">
    <property type="term" value="F:oxidoreductase activity"/>
    <property type="evidence" value="ECO:0007669"/>
    <property type="project" value="UniProtKB-KW"/>
</dbReference>
<feature type="region of interest" description="Disordered" evidence="1">
    <location>
        <begin position="1"/>
        <end position="21"/>
    </location>
</feature>
<keyword evidence="4" id="KW-1185">Reference proteome</keyword>
<name>A0ABW5RGW7_9MICO</name>
<dbReference type="Gene3D" id="3.30.9.10">
    <property type="entry name" value="D-Amino Acid Oxidase, subunit A, domain 2"/>
    <property type="match status" value="1"/>
</dbReference>
<dbReference type="Pfam" id="PF01266">
    <property type="entry name" value="DAO"/>
    <property type="match status" value="1"/>
</dbReference>